<name>A0A0F9KIN2_9ZZZZ</name>
<evidence type="ECO:0000313" key="1">
    <source>
        <dbReference type="EMBL" id="KKM81994.1"/>
    </source>
</evidence>
<comment type="caution">
    <text evidence="1">The sequence shown here is derived from an EMBL/GenBank/DDBJ whole genome shotgun (WGS) entry which is preliminary data.</text>
</comment>
<reference evidence="1" key="1">
    <citation type="journal article" date="2015" name="Nature">
        <title>Complex archaea that bridge the gap between prokaryotes and eukaryotes.</title>
        <authorList>
            <person name="Spang A."/>
            <person name="Saw J.H."/>
            <person name="Jorgensen S.L."/>
            <person name="Zaremba-Niedzwiedzka K."/>
            <person name="Martijn J."/>
            <person name="Lind A.E."/>
            <person name="van Eijk R."/>
            <person name="Schleper C."/>
            <person name="Guy L."/>
            <person name="Ettema T.J."/>
        </authorList>
    </citation>
    <scope>NUCLEOTIDE SEQUENCE</scope>
</reference>
<protein>
    <submittedName>
        <fullName evidence="1">Uncharacterized protein</fullName>
    </submittedName>
</protein>
<organism evidence="1">
    <name type="scientific">marine sediment metagenome</name>
    <dbReference type="NCBI Taxonomy" id="412755"/>
    <lineage>
        <taxon>unclassified sequences</taxon>
        <taxon>metagenomes</taxon>
        <taxon>ecological metagenomes</taxon>
    </lineage>
</organism>
<proteinExistence type="predicted"/>
<gene>
    <name evidence="1" type="ORF">LCGC14_1324030</name>
</gene>
<sequence length="124" mass="14549">MSYEGYSQHICANGHQFDNDCYADHNKCHCGADSVFCNMVDDTNYYQDGIIPDWEWKKLELTPAKVEECNLGHKHLVEFPTYKVPEDPRLVIYWYEIDIGVYHRIHDKKLFDDNGKPAETKPHV</sequence>
<dbReference type="AlphaFoldDB" id="A0A0F9KIN2"/>
<accession>A0A0F9KIN2</accession>
<dbReference type="EMBL" id="LAZR01007930">
    <property type="protein sequence ID" value="KKM81994.1"/>
    <property type="molecule type" value="Genomic_DNA"/>
</dbReference>